<keyword evidence="2" id="KW-1185">Reference proteome</keyword>
<reference evidence="1 2" key="1">
    <citation type="submission" date="2019-02" db="EMBL/GenBank/DDBJ databases">
        <title>Draft Genome Sequence of Streptomyces sp. AM-2504, identified by 16S rRNA comparative analysis as a Streptomyces Kasugaensis strain.</title>
        <authorList>
            <person name="Napolioni V."/>
            <person name="Giuliodori A.M."/>
            <person name="Spurio R."/>
            <person name="Fabbretti A."/>
        </authorList>
    </citation>
    <scope>NUCLEOTIDE SEQUENCE [LARGE SCALE GENOMIC DNA]</scope>
    <source>
        <strain evidence="1 2">AM-2504</strain>
    </source>
</reference>
<evidence type="ECO:0000313" key="2">
    <source>
        <dbReference type="Proteomes" id="UP000292452"/>
    </source>
</evidence>
<accession>A0A4Q9HPK0</accession>
<dbReference type="RefSeq" id="WP_131125357.1">
    <property type="nucleotide sequence ID" value="NZ_SIXH01000347.1"/>
</dbReference>
<dbReference type="Gene3D" id="1.10.260.40">
    <property type="entry name" value="lambda repressor-like DNA-binding domains"/>
    <property type="match status" value="1"/>
</dbReference>
<dbReference type="GO" id="GO:0003677">
    <property type="term" value="F:DNA binding"/>
    <property type="evidence" value="ECO:0007669"/>
    <property type="project" value="InterPro"/>
</dbReference>
<dbReference type="InterPro" id="IPR001387">
    <property type="entry name" value="Cro/C1-type_HTH"/>
</dbReference>
<proteinExistence type="predicted"/>
<dbReference type="AlphaFoldDB" id="A0A4Q9HPK0"/>
<dbReference type="Proteomes" id="UP000292452">
    <property type="component" value="Unassembled WGS sequence"/>
</dbReference>
<organism evidence="1 2">
    <name type="scientific">Streptomyces kasugaensis</name>
    <dbReference type="NCBI Taxonomy" id="1946"/>
    <lineage>
        <taxon>Bacteria</taxon>
        <taxon>Bacillati</taxon>
        <taxon>Actinomycetota</taxon>
        <taxon>Actinomycetes</taxon>
        <taxon>Kitasatosporales</taxon>
        <taxon>Streptomycetaceae</taxon>
        <taxon>Streptomyces</taxon>
    </lineage>
</organism>
<comment type="caution">
    <text evidence="1">The sequence shown here is derived from an EMBL/GenBank/DDBJ whole genome shotgun (WGS) entry which is preliminary data.</text>
</comment>
<dbReference type="SUPFAM" id="SSF47413">
    <property type="entry name" value="lambda repressor-like DNA-binding domains"/>
    <property type="match status" value="1"/>
</dbReference>
<gene>
    <name evidence="1" type="ORF">EYS09_28300</name>
</gene>
<protein>
    <submittedName>
        <fullName evidence="1">XRE family transcriptional regulator</fullName>
    </submittedName>
</protein>
<dbReference type="EMBL" id="SIXH01000347">
    <property type="protein sequence ID" value="TBO56379.1"/>
    <property type="molecule type" value="Genomic_DNA"/>
</dbReference>
<sequence>MQILRQCRGMSRMALTGLIGMSVSWVRRVENGQLHTPSLKMIFCAAGPLHVQNLDELTGHKMRIDLFSGPGHPQLPTVADAVNRFPINSSGQAPSAAHLQARPPRAWTARRSAPNHRDVIDALPPSLIRIPNRGCGNRSWEPNVARHRPPSETYSLSQFFIAHQPNAALPRRVTERGLGVPGGSRPRLTRR</sequence>
<dbReference type="InterPro" id="IPR010982">
    <property type="entry name" value="Lambda_DNA-bd_dom_sf"/>
</dbReference>
<name>A0A4Q9HPK0_STRKA</name>
<evidence type="ECO:0000313" key="1">
    <source>
        <dbReference type="EMBL" id="TBO56379.1"/>
    </source>
</evidence>
<dbReference type="CDD" id="cd00093">
    <property type="entry name" value="HTH_XRE"/>
    <property type="match status" value="1"/>
</dbReference>